<gene>
    <name evidence="1" type="ORF">BTO08_20090</name>
</gene>
<dbReference type="InterPro" id="IPR050275">
    <property type="entry name" value="PGM_Phosphatase"/>
</dbReference>
<dbReference type="AlphaFoldDB" id="A0A2S7VM21"/>
<dbReference type="InterPro" id="IPR029033">
    <property type="entry name" value="His_PPase_superfam"/>
</dbReference>
<dbReference type="EMBL" id="MSCJ01000003">
    <property type="protein sequence ID" value="PQJ62531.1"/>
    <property type="molecule type" value="Genomic_DNA"/>
</dbReference>
<dbReference type="Pfam" id="PF00300">
    <property type="entry name" value="His_Phos_1"/>
    <property type="match status" value="1"/>
</dbReference>
<dbReference type="GO" id="GO:0005737">
    <property type="term" value="C:cytoplasm"/>
    <property type="evidence" value="ECO:0007669"/>
    <property type="project" value="TreeGrafter"/>
</dbReference>
<dbReference type="InterPro" id="IPR013078">
    <property type="entry name" value="His_Pase_superF_clade-1"/>
</dbReference>
<evidence type="ECO:0000313" key="2">
    <source>
        <dbReference type="Proteomes" id="UP000238730"/>
    </source>
</evidence>
<dbReference type="PANTHER" id="PTHR48100">
    <property type="entry name" value="BROAD-SPECIFICITY PHOSPHATASE YOR283W-RELATED"/>
    <property type="match status" value="1"/>
</dbReference>
<dbReference type="PANTHER" id="PTHR48100:SF1">
    <property type="entry name" value="HISTIDINE PHOSPHATASE FAMILY PROTEIN-RELATED"/>
    <property type="match status" value="1"/>
</dbReference>
<comment type="caution">
    <text evidence="1">The sequence shown here is derived from an EMBL/GenBank/DDBJ whole genome shotgun (WGS) entry which is preliminary data.</text>
</comment>
<protein>
    <submittedName>
        <fullName evidence="1">Alpha-ribazole phosphatase</fullName>
    </submittedName>
</protein>
<organism evidence="1 2">
    <name type="scientific">Photobacterium angustum</name>
    <dbReference type="NCBI Taxonomy" id="661"/>
    <lineage>
        <taxon>Bacteria</taxon>
        <taxon>Pseudomonadati</taxon>
        <taxon>Pseudomonadota</taxon>
        <taxon>Gammaproteobacteria</taxon>
        <taxon>Vibrionales</taxon>
        <taxon>Vibrionaceae</taxon>
        <taxon>Photobacterium</taxon>
    </lineage>
</organism>
<dbReference type="Proteomes" id="UP000238730">
    <property type="component" value="Unassembled WGS sequence"/>
</dbReference>
<dbReference type="SUPFAM" id="SSF53254">
    <property type="entry name" value="Phosphoglycerate mutase-like"/>
    <property type="match status" value="1"/>
</dbReference>
<dbReference type="Gene3D" id="3.40.50.1240">
    <property type="entry name" value="Phosphoglycerate mutase-like"/>
    <property type="match status" value="1"/>
</dbReference>
<name>A0A2S7VM21_PHOAN</name>
<evidence type="ECO:0000313" key="1">
    <source>
        <dbReference type="EMBL" id="PQJ62531.1"/>
    </source>
</evidence>
<proteinExistence type="predicted"/>
<dbReference type="GO" id="GO:0016791">
    <property type="term" value="F:phosphatase activity"/>
    <property type="evidence" value="ECO:0007669"/>
    <property type="project" value="TreeGrafter"/>
</dbReference>
<sequence>MAKITQIDILRHGLPEGDNCLRGHTDFVLTEQGFEQMSMAIENLNELDCVVSSSLQRCSSFADFTAQKFTINALHSDSWREMDFGDWDGLTRQQLVELLGDDIDHYWHDPWHVCEDGTAPHNGETLEQFDIRIKRAWQALLTQHKGQKILLVTHSGVMRQLLRLLLEMPRNTTYLHRIHLPYAARIRITVYHDDQQDWPQLQWPPFCD</sequence>
<dbReference type="RefSeq" id="WP_105062333.1">
    <property type="nucleotide sequence ID" value="NZ_MSCJ01000003.1"/>
</dbReference>
<dbReference type="SMART" id="SM00855">
    <property type="entry name" value="PGAM"/>
    <property type="match status" value="1"/>
</dbReference>
<accession>A0A2S7VM21</accession>
<reference evidence="1 2" key="1">
    <citation type="submission" date="2016-12" db="EMBL/GenBank/DDBJ databases">
        <title>Diversity of luminous bacteria.</title>
        <authorList>
            <person name="Yoshizawa S."/>
            <person name="Kogure K."/>
        </authorList>
    </citation>
    <scope>NUCLEOTIDE SEQUENCE [LARGE SCALE GENOMIC DNA]</scope>
    <source>
        <strain evidence="1 2">LC1-200</strain>
    </source>
</reference>
<dbReference type="OrthoDB" id="9783269at2"/>